<protein>
    <submittedName>
        <fullName evidence="3">Putative membrane protein</fullName>
    </submittedName>
</protein>
<dbReference type="PANTHER" id="PTHR38593">
    <property type="entry name" value="BLR2558 PROTEIN"/>
    <property type="match status" value="1"/>
</dbReference>
<dbReference type="Gene3D" id="1.20.1260.10">
    <property type="match status" value="1"/>
</dbReference>
<evidence type="ECO:0000313" key="4">
    <source>
        <dbReference type="Proteomes" id="UP000540989"/>
    </source>
</evidence>
<dbReference type="InterPro" id="IPR025419">
    <property type="entry name" value="DUF4142"/>
</dbReference>
<dbReference type="AlphaFoldDB" id="A0A7W7ZEQ2"/>
<name>A0A7W7ZEQ2_9BACT</name>
<dbReference type="InterPro" id="IPR012347">
    <property type="entry name" value="Ferritin-like"/>
</dbReference>
<dbReference type="PANTHER" id="PTHR38593:SF1">
    <property type="entry name" value="BLR2558 PROTEIN"/>
    <property type="match status" value="1"/>
</dbReference>
<feature type="signal peptide" evidence="1">
    <location>
        <begin position="1"/>
        <end position="27"/>
    </location>
</feature>
<feature type="domain" description="DUF4142" evidence="2">
    <location>
        <begin position="31"/>
        <end position="166"/>
    </location>
</feature>
<evidence type="ECO:0000259" key="2">
    <source>
        <dbReference type="Pfam" id="PF13628"/>
    </source>
</evidence>
<dbReference type="Pfam" id="PF13628">
    <property type="entry name" value="DUF4142"/>
    <property type="match status" value="1"/>
</dbReference>
<dbReference type="Proteomes" id="UP000540989">
    <property type="component" value="Unassembled WGS sequence"/>
</dbReference>
<comment type="caution">
    <text evidence="3">The sequence shown here is derived from an EMBL/GenBank/DDBJ whole genome shotgun (WGS) entry which is preliminary data.</text>
</comment>
<accession>A0A7W7ZEQ2</accession>
<keyword evidence="1" id="KW-0732">Signal</keyword>
<evidence type="ECO:0000313" key="3">
    <source>
        <dbReference type="EMBL" id="MBB5058422.1"/>
    </source>
</evidence>
<dbReference type="EMBL" id="JACHIP010000004">
    <property type="protein sequence ID" value="MBB5058422.1"/>
    <property type="molecule type" value="Genomic_DNA"/>
</dbReference>
<gene>
    <name evidence="3" type="ORF">HDF16_003136</name>
</gene>
<sequence length="170" mass="18235">MKKYAFVSCAVLAASISATLLPVAARAATDDDKKFLATAAQSDQNEIALSKLASDKATNPAVKAFADKMVTEHEKMTSDMKPFADSWGLTAPQGPDADHQKSLDKLNGLSGADFDKEYMSDMVSDHAKALSAFTSEAKDTKDVKFRSAVIKGKTAVAAHKNMAYDLKKKL</sequence>
<evidence type="ECO:0000256" key="1">
    <source>
        <dbReference type="SAM" id="SignalP"/>
    </source>
</evidence>
<keyword evidence="4" id="KW-1185">Reference proteome</keyword>
<reference evidence="3 4" key="1">
    <citation type="submission" date="2020-08" db="EMBL/GenBank/DDBJ databases">
        <title>Genomic Encyclopedia of Type Strains, Phase IV (KMG-V): Genome sequencing to study the core and pangenomes of soil and plant-associated prokaryotes.</title>
        <authorList>
            <person name="Whitman W."/>
        </authorList>
    </citation>
    <scope>NUCLEOTIDE SEQUENCE [LARGE SCALE GENOMIC DNA]</scope>
    <source>
        <strain evidence="3 4">M8UP14</strain>
    </source>
</reference>
<proteinExistence type="predicted"/>
<organism evidence="3 4">
    <name type="scientific">Granulicella aggregans</name>
    <dbReference type="NCBI Taxonomy" id="474949"/>
    <lineage>
        <taxon>Bacteria</taxon>
        <taxon>Pseudomonadati</taxon>
        <taxon>Acidobacteriota</taxon>
        <taxon>Terriglobia</taxon>
        <taxon>Terriglobales</taxon>
        <taxon>Acidobacteriaceae</taxon>
        <taxon>Granulicella</taxon>
    </lineage>
</organism>
<dbReference type="RefSeq" id="WP_184218054.1">
    <property type="nucleotide sequence ID" value="NZ_JACHIP010000004.1"/>
</dbReference>
<feature type="chain" id="PRO_5030810835" evidence="1">
    <location>
        <begin position="28"/>
        <end position="170"/>
    </location>
</feature>